<dbReference type="InterPro" id="IPR051908">
    <property type="entry name" value="Ribosomal_N-acetyltransferase"/>
</dbReference>
<dbReference type="PANTHER" id="PTHR43441">
    <property type="entry name" value="RIBOSOMAL-PROTEIN-SERINE ACETYLTRANSFERASE"/>
    <property type="match status" value="1"/>
</dbReference>
<gene>
    <name evidence="2" type="ORF">KB874_18390</name>
</gene>
<dbReference type="SUPFAM" id="SSF55729">
    <property type="entry name" value="Acyl-CoA N-acyltransferases (Nat)"/>
    <property type="match status" value="1"/>
</dbReference>
<keyword evidence="3" id="KW-1185">Reference proteome</keyword>
<proteinExistence type="predicted"/>
<feature type="domain" description="N-acetyltransferase" evidence="1">
    <location>
        <begin position="35"/>
        <end position="188"/>
    </location>
</feature>
<dbReference type="PROSITE" id="PS51186">
    <property type="entry name" value="GNAT"/>
    <property type="match status" value="1"/>
</dbReference>
<sequence length="229" mass="25772">MDIETNAFGQPVGLPVALDLPRPPPPHVPLDGRHVRLVPMAPEHADGFFACFTDPAGWTYLGEDRGFADLADARAWTEAHAASRDPLFYTVLREGVPVGFCSYLRITPVHGVIEIGFIHFSPAIQGTPAATEVQYLMMSHVFDDLGYRRYEWKCDSLNAPSRKAAARLGFTYEGTFRQAQVTKGRNRDTAWYSILDSEWPALRDRFRAWLDPSNFDAEGQQIRRLEECG</sequence>
<dbReference type="FunFam" id="3.40.630.30:FF:000047">
    <property type="entry name" value="Acetyltransferase, GNAT family"/>
    <property type="match status" value="1"/>
</dbReference>
<dbReference type="Pfam" id="PF13302">
    <property type="entry name" value="Acetyltransf_3"/>
    <property type="match status" value="1"/>
</dbReference>
<dbReference type="Gene3D" id="3.40.630.30">
    <property type="match status" value="1"/>
</dbReference>
<dbReference type="EMBL" id="JAGTUU010000008">
    <property type="protein sequence ID" value="MBS0126059.1"/>
    <property type="molecule type" value="Genomic_DNA"/>
</dbReference>
<dbReference type="GO" id="GO:0008999">
    <property type="term" value="F:protein-N-terminal-alanine acetyltransferase activity"/>
    <property type="evidence" value="ECO:0007669"/>
    <property type="project" value="TreeGrafter"/>
</dbReference>
<evidence type="ECO:0000313" key="3">
    <source>
        <dbReference type="Proteomes" id="UP000681356"/>
    </source>
</evidence>
<name>A0A8J7WGK4_9RHOB</name>
<dbReference type="RefSeq" id="WP_212538021.1">
    <property type="nucleotide sequence ID" value="NZ_JAGTUU010000008.1"/>
</dbReference>
<accession>A0A8J7WGK4</accession>
<dbReference type="Proteomes" id="UP000681356">
    <property type="component" value="Unassembled WGS sequence"/>
</dbReference>
<dbReference type="GO" id="GO:1990189">
    <property type="term" value="F:protein N-terminal-serine acetyltransferase activity"/>
    <property type="evidence" value="ECO:0007669"/>
    <property type="project" value="TreeGrafter"/>
</dbReference>
<dbReference type="AlphaFoldDB" id="A0A8J7WGK4"/>
<dbReference type="InterPro" id="IPR016181">
    <property type="entry name" value="Acyl_CoA_acyltransferase"/>
</dbReference>
<reference evidence="2" key="1">
    <citation type="submission" date="2021-04" db="EMBL/GenBank/DDBJ databases">
        <authorList>
            <person name="Yoon J."/>
        </authorList>
    </citation>
    <scope>NUCLEOTIDE SEQUENCE</scope>
    <source>
        <strain evidence="2">KMU-90</strain>
    </source>
</reference>
<protein>
    <submittedName>
        <fullName evidence="2">GNAT family N-acetyltransferase</fullName>
    </submittedName>
</protein>
<evidence type="ECO:0000259" key="1">
    <source>
        <dbReference type="PROSITE" id="PS51186"/>
    </source>
</evidence>
<organism evidence="2 3">
    <name type="scientific">Thetidibacter halocola</name>
    <dbReference type="NCBI Taxonomy" id="2827239"/>
    <lineage>
        <taxon>Bacteria</taxon>
        <taxon>Pseudomonadati</taxon>
        <taxon>Pseudomonadota</taxon>
        <taxon>Alphaproteobacteria</taxon>
        <taxon>Rhodobacterales</taxon>
        <taxon>Roseobacteraceae</taxon>
        <taxon>Thetidibacter</taxon>
    </lineage>
</organism>
<evidence type="ECO:0000313" key="2">
    <source>
        <dbReference type="EMBL" id="MBS0126059.1"/>
    </source>
</evidence>
<comment type="caution">
    <text evidence="2">The sequence shown here is derived from an EMBL/GenBank/DDBJ whole genome shotgun (WGS) entry which is preliminary data.</text>
</comment>
<dbReference type="InterPro" id="IPR000182">
    <property type="entry name" value="GNAT_dom"/>
</dbReference>
<dbReference type="PANTHER" id="PTHR43441:SF2">
    <property type="entry name" value="FAMILY ACETYLTRANSFERASE, PUTATIVE (AFU_ORTHOLOGUE AFUA_7G00850)-RELATED"/>
    <property type="match status" value="1"/>
</dbReference>
<dbReference type="GO" id="GO:0005737">
    <property type="term" value="C:cytoplasm"/>
    <property type="evidence" value="ECO:0007669"/>
    <property type="project" value="TreeGrafter"/>
</dbReference>